<reference evidence="1" key="1">
    <citation type="journal article" date="2023" name="IScience">
        <title>Live-bearing cockroach genome reveals convergent evolutionary mechanisms linked to viviparity in insects and beyond.</title>
        <authorList>
            <person name="Fouks B."/>
            <person name="Harrison M.C."/>
            <person name="Mikhailova A.A."/>
            <person name="Marchal E."/>
            <person name="English S."/>
            <person name="Carruthers M."/>
            <person name="Jennings E.C."/>
            <person name="Chiamaka E.L."/>
            <person name="Frigard R.A."/>
            <person name="Pippel M."/>
            <person name="Attardo G.M."/>
            <person name="Benoit J.B."/>
            <person name="Bornberg-Bauer E."/>
            <person name="Tobe S.S."/>
        </authorList>
    </citation>
    <scope>NUCLEOTIDE SEQUENCE</scope>
    <source>
        <strain evidence="1">Stay&amp;Tobe</strain>
    </source>
</reference>
<evidence type="ECO:0008006" key="3">
    <source>
        <dbReference type="Google" id="ProtNLM"/>
    </source>
</evidence>
<organism evidence="1 2">
    <name type="scientific">Diploptera punctata</name>
    <name type="common">Pacific beetle cockroach</name>
    <dbReference type="NCBI Taxonomy" id="6984"/>
    <lineage>
        <taxon>Eukaryota</taxon>
        <taxon>Metazoa</taxon>
        <taxon>Ecdysozoa</taxon>
        <taxon>Arthropoda</taxon>
        <taxon>Hexapoda</taxon>
        <taxon>Insecta</taxon>
        <taxon>Pterygota</taxon>
        <taxon>Neoptera</taxon>
        <taxon>Polyneoptera</taxon>
        <taxon>Dictyoptera</taxon>
        <taxon>Blattodea</taxon>
        <taxon>Blaberoidea</taxon>
        <taxon>Blaberidae</taxon>
        <taxon>Diplopterinae</taxon>
        <taxon>Diploptera</taxon>
    </lineage>
</organism>
<keyword evidence="2" id="KW-1185">Reference proteome</keyword>
<comment type="caution">
    <text evidence="1">The sequence shown here is derived from an EMBL/GenBank/DDBJ whole genome shotgun (WGS) entry which is preliminary data.</text>
</comment>
<evidence type="ECO:0000313" key="2">
    <source>
        <dbReference type="Proteomes" id="UP001233999"/>
    </source>
</evidence>
<sequence>MRMYVNTPELFEIVHKLYNKQARVLPSKEQLQEILEYLKCLEDLTRYHQFIPQLYLCAGQVAETDLDALIKQEIQSDTMKEQFLKAVLKWWRTSNEYLSADWKVWQDIFESCSANFIQPNPQTNVKFQAEYCVAIREKLTDCNRKLLMKSNCASLSTDKVLQTFIKNTLLVDANTLKEHVSEVVAVWKLGMCDVLVVKGYTEDIITLEDKLVNLPESKCLIVITDTHQTDWEFVTVNDTFCLSQLDSESQRQVLECQVDFQGYTVTLSSLADVPFLQSHLSAEVVVQLYNKLQVGQELLERNPCYLPRTFVRNELINEYIFKEEHLILAITGASEARLAHVVPPGEQVQRFNPDNFDLSANCRLWLIAGEADFTFLCAMISSIHWVEACEQGFRWRAVKRVTYQLVINHLRQDTTSYAGAKEIIDLPHQVVLVVAEPGMGKTTETTNIAHLVKQKDPSTWVVRVDLNLCITLLSQQVSAVEFLQEVATLNTEFEKCLLKNQLDSDGNVVIILDGFDEVSHNYYEQVFSLLHQLSVKKIKNIFVTSRAVMLEELQNRNSVFGFLISTFYI</sequence>
<dbReference type="EMBL" id="JASPKZ010004654">
    <property type="protein sequence ID" value="KAJ9589832.1"/>
    <property type="molecule type" value="Genomic_DNA"/>
</dbReference>
<reference evidence="1" key="2">
    <citation type="submission" date="2023-05" db="EMBL/GenBank/DDBJ databases">
        <authorList>
            <person name="Fouks B."/>
        </authorList>
    </citation>
    <scope>NUCLEOTIDE SEQUENCE</scope>
    <source>
        <strain evidence="1">Stay&amp;Tobe</strain>
        <tissue evidence="1">Testes</tissue>
    </source>
</reference>
<accession>A0AAD8A0Z9</accession>
<name>A0AAD8A0Z9_DIPPU</name>
<dbReference type="AlphaFoldDB" id="A0AAD8A0Z9"/>
<dbReference type="InterPro" id="IPR027417">
    <property type="entry name" value="P-loop_NTPase"/>
</dbReference>
<dbReference type="Gene3D" id="3.40.50.300">
    <property type="entry name" value="P-loop containing nucleotide triphosphate hydrolases"/>
    <property type="match status" value="1"/>
</dbReference>
<protein>
    <recommendedName>
        <fullName evidence="3">NACHT domain-containing protein</fullName>
    </recommendedName>
</protein>
<proteinExistence type="predicted"/>
<dbReference type="PANTHER" id="PTHR46312">
    <property type="entry name" value="NACHT DOMAIN-CONTAINING PROTEIN"/>
    <property type="match status" value="1"/>
</dbReference>
<gene>
    <name evidence="1" type="ORF">L9F63_027908</name>
</gene>
<dbReference type="SUPFAM" id="SSF52540">
    <property type="entry name" value="P-loop containing nucleoside triphosphate hydrolases"/>
    <property type="match status" value="1"/>
</dbReference>
<dbReference type="PANTHER" id="PTHR46312:SF2">
    <property type="entry name" value="NUCLEOTIDE-BINDING OLIGOMERIZATION DOMAIN-CONTAINING PROTEIN 2-LIKE"/>
    <property type="match status" value="1"/>
</dbReference>
<dbReference type="Proteomes" id="UP001233999">
    <property type="component" value="Unassembled WGS sequence"/>
</dbReference>
<evidence type="ECO:0000313" key="1">
    <source>
        <dbReference type="EMBL" id="KAJ9589832.1"/>
    </source>
</evidence>